<keyword evidence="3" id="KW-1185">Reference proteome</keyword>
<organism evidence="2 3">
    <name type="scientific">Phytophthora boehmeriae</name>
    <dbReference type="NCBI Taxonomy" id="109152"/>
    <lineage>
        <taxon>Eukaryota</taxon>
        <taxon>Sar</taxon>
        <taxon>Stramenopiles</taxon>
        <taxon>Oomycota</taxon>
        <taxon>Peronosporomycetes</taxon>
        <taxon>Peronosporales</taxon>
        <taxon>Peronosporaceae</taxon>
        <taxon>Phytophthora</taxon>
    </lineage>
</organism>
<dbReference type="EMBL" id="JAGDFL010001719">
    <property type="protein sequence ID" value="KAG7375335.1"/>
    <property type="molecule type" value="Genomic_DNA"/>
</dbReference>
<feature type="region of interest" description="Disordered" evidence="1">
    <location>
        <begin position="1"/>
        <end position="134"/>
    </location>
</feature>
<evidence type="ECO:0000313" key="2">
    <source>
        <dbReference type="EMBL" id="KAG7375335.1"/>
    </source>
</evidence>
<proteinExistence type="predicted"/>
<dbReference type="AlphaFoldDB" id="A0A8T1V2N4"/>
<feature type="compositionally biased region" description="Basic and acidic residues" evidence="1">
    <location>
        <begin position="1"/>
        <end position="18"/>
    </location>
</feature>
<sequence length="344" mass="39304">MESVEDEHVQDNHSDPHTSHNSTYSSDSDSTSSREAQDKNFQEFMVEAARKDEETLRLARELNTTESKKRRQEKERLRREHHRRVEEQNNKIMEAHSRLQATHQAKRHPQGGKSRTNAQRDHDPSTNAAPVSNQAHPIDLVCDREEREDGYWYRIRFMDGSECDCVVAAINALFKATGHPAPITPERWSAFKELQSFAPKAGLSIRKVLVLLKWLEDSLPKPHVVTRYINSSNNLRCDGGKGITAFFRMNLPVGKYLVDCTITGRTRHCMAVEVVPGGLIQVFDQDAWIPVTDTSSFLMQVEGAYRFVFEDEVGVEPPKPHKHRRQNKAKNDTSAPSPKKPRQT</sequence>
<feature type="compositionally biased region" description="Polar residues" evidence="1">
    <location>
        <begin position="125"/>
        <end position="134"/>
    </location>
</feature>
<feature type="compositionally biased region" description="Basic and acidic residues" evidence="1">
    <location>
        <begin position="48"/>
        <end position="60"/>
    </location>
</feature>
<reference evidence="2" key="1">
    <citation type="submission" date="2021-02" db="EMBL/GenBank/DDBJ databases">
        <authorList>
            <person name="Palmer J.M."/>
        </authorList>
    </citation>
    <scope>NUCLEOTIDE SEQUENCE</scope>
    <source>
        <strain evidence="2">SCRP23</strain>
    </source>
</reference>
<protein>
    <submittedName>
        <fullName evidence="2">Uncharacterized protein</fullName>
    </submittedName>
</protein>
<comment type="caution">
    <text evidence="2">The sequence shown here is derived from an EMBL/GenBank/DDBJ whole genome shotgun (WGS) entry which is preliminary data.</text>
</comment>
<name>A0A8T1V2N4_9STRA</name>
<dbReference type="OrthoDB" id="102084at2759"/>
<evidence type="ECO:0000313" key="3">
    <source>
        <dbReference type="Proteomes" id="UP000693981"/>
    </source>
</evidence>
<evidence type="ECO:0000256" key="1">
    <source>
        <dbReference type="SAM" id="MobiDB-lite"/>
    </source>
</evidence>
<feature type="compositionally biased region" description="Low complexity" evidence="1">
    <location>
        <begin position="19"/>
        <end position="33"/>
    </location>
</feature>
<gene>
    <name evidence="2" type="ORF">PHYBOEH_002785</name>
</gene>
<feature type="region of interest" description="Disordered" evidence="1">
    <location>
        <begin position="315"/>
        <end position="344"/>
    </location>
</feature>
<dbReference type="Proteomes" id="UP000693981">
    <property type="component" value="Unassembled WGS sequence"/>
</dbReference>
<feature type="compositionally biased region" description="Basic and acidic residues" evidence="1">
    <location>
        <begin position="72"/>
        <end position="97"/>
    </location>
</feature>
<accession>A0A8T1V2N4</accession>